<proteinExistence type="predicted"/>
<evidence type="ECO:0000313" key="1">
    <source>
        <dbReference type="EMBL" id="MBC8360375.1"/>
    </source>
</evidence>
<dbReference type="EMBL" id="JACNJH010000085">
    <property type="protein sequence ID" value="MBC8360375.1"/>
    <property type="molecule type" value="Genomic_DNA"/>
</dbReference>
<gene>
    <name evidence="1" type="ORF">H8E23_03110</name>
</gene>
<evidence type="ECO:0000313" key="2">
    <source>
        <dbReference type="Proteomes" id="UP000603434"/>
    </source>
</evidence>
<organism evidence="1 2">
    <name type="scientific">Candidatus Desulfatibia profunda</name>
    <dbReference type="NCBI Taxonomy" id="2841695"/>
    <lineage>
        <taxon>Bacteria</taxon>
        <taxon>Pseudomonadati</taxon>
        <taxon>Thermodesulfobacteriota</taxon>
        <taxon>Desulfobacteria</taxon>
        <taxon>Desulfobacterales</taxon>
        <taxon>Desulfobacterales incertae sedis</taxon>
        <taxon>Candidatus Desulfatibia</taxon>
    </lineage>
</organism>
<accession>A0A8J6NKL7</accession>
<comment type="caution">
    <text evidence="1">The sequence shown here is derived from an EMBL/GenBank/DDBJ whole genome shotgun (WGS) entry which is preliminary data.</text>
</comment>
<dbReference type="Proteomes" id="UP000603434">
    <property type="component" value="Unassembled WGS sequence"/>
</dbReference>
<name>A0A8J6NKL7_9BACT</name>
<sequence length="82" mass="9388">MAEDFDTVSTYYCLREAGEQLALFWRAGRALDILEKNELIAYKDNSDMIIEDAVKKINDALGHLAPVVEDETLEHKPILMEF</sequence>
<protein>
    <submittedName>
        <fullName evidence="1">Uncharacterized protein</fullName>
    </submittedName>
</protein>
<dbReference type="AlphaFoldDB" id="A0A8J6NKL7"/>
<reference evidence="1 2" key="1">
    <citation type="submission" date="2020-08" db="EMBL/GenBank/DDBJ databases">
        <title>Bridging the membrane lipid divide: bacteria of the FCB group superphylum have the potential to synthesize archaeal ether lipids.</title>
        <authorList>
            <person name="Villanueva L."/>
            <person name="Von Meijenfeldt F.A.B."/>
            <person name="Westbye A.B."/>
            <person name="Yadav S."/>
            <person name="Hopmans E.C."/>
            <person name="Dutilh B.E."/>
            <person name="Sinninghe Damste J.S."/>
        </authorList>
    </citation>
    <scope>NUCLEOTIDE SEQUENCE [LARGE SCALE GENOMIC DNA]</scope>
    <source>
        <strain evidence="1">NIOZ-UU30</strain>
    </source>
</reference>